<protein>
    <submittedName>
        <fullName evidence="6">Tripartite motif-containing protein 3-like</fullName>
    </submittedName>
</protein>
<reference evidence="4" key="1">
    <citation type="journal article" date="2008" name="Nature">
        <title>The amphioxus genome and the evolution of the chordate karyotype.</title>
        <authorList>
            <consortium name="US DOE Joint Genome Institute (JGI-PGF)"/>
            <person name="Putnam N.H."/>
            <person name="Butts T."/>
            <person name="Ferrier D.E.K."/>
            <person name="Furlong R.F."/>
            <person name="Hellsten U."/>
            <person name="Kawashima T."/>
            <person name="Robinson-Rechavi M."/>
            <person name="Shoguchi E."/>
            <person name="Terry A."/>
            <person name="Yu J.-K."/>
            <person name="Benito-Gutierrez E.L."/>
            <person name="Dubchak I."/>
            <person name="Garcia-Fernandez J."/>
            <person name="Gibson-Brown J.J."/>
            <person name="Grigoriev I.V."/>
            <person name="Horton A.C."/>
            <person name="de Jong P.J."/>
            <person name="Jurka J."/>
            <person name="Kapitonov V.V."/>
            <person name="Kohara Y."/>
            <person name="Kuroki Y."/>
            <person name="Lindquist E."/>
            <person name="Lucas S."/>
            <person name="Osoegawa K."/>
            <person name="Pennacchio L.A."/>
            <person name="Salamov A.A."/>
            <person name="Satou Y."/>
            <person name="Sauka-Spengler T."/>
            <person name="Schmutz J."/>
            <person name="Shin-I T."/>
            <person name="Toyoda A."/>
            <person name="Bronner-Fraser M."/>
            <person name="Fujiyama A."/>
            <person name="Holland L.Z."/>
            <person name="Holland P.W.H."/>
            <person name="Satoh N."/>
            <person name="Rokhsar D.S."/>
        </authorList>
    </citation>
    <scope>NUCLEOTIDE SEQUENCE [LARGE SCALE GENOMIC DNA]</scope>
    <source>
        <strain evidence="4">S238N-H82</strain>
        <tissue evidence="4">Testes</tissue>
    </source>
</reference>
<gene>
    <name evidence="6" type="primary">LOC118405540</name>
    <name evidence="4" type="ORF">BRAFLDRAFT_84218</name>
</gene>
<feature type="region of interest" description="Disordered" evidence="3">
    <location>
        <begin position="52"/>
        <end position="73"/>
    </location>
</feature>
<dbReference type="InParanoid" id="C3YEM8"/>
<sequence length="384" mass="41624">MDHNKCPRALTMDNVYDQAEPVNPNRAIHALSVEDQQRISGSQYEVAEPVRLPPRDLDAGPAAPESGCPPGRQEGVYEEAVRVVLQPGESVRLGPVGHGDNNPVQRSAPQPPDAVTGLGRPDGMVILLGEKGSGPGEFENPRGVAVSANNEIFVADRFNRRVQVHDIKGLHLRQFPTVTPGGYLVAPEDVSIDGEGNLWIVGKYGTNSVVVQYSRDGLPLKKIPVRTVSFSQGIAVNRKNGRVLVTDGQFGEVLMFRPDGSLERTLGRQEGMEHPWYVTTNTRGDILVSDYDTNYVYVYDQSGVFLNKFGGHFRHPEGLCTDRDGNVIVADSGNRRVEVLTSRGDHVRYVGAGLGKPSGVAVGPTGQLVVTYGLQNMVAIFTHG</sequence>
<dbReference type="InterPro" id="IPR050952">
    <property type="entry name" value="TRIM-NHL_E3_ligases"/>
</dbReference>
<dbReference type="CDD" id="cd05819">
    <property type="entry name" value="NHL"/>
    <property type="match status" value="1"/>
</dbReference>
<feature type="repeat" description="NHL" evidence="2">
    <location>
        <begin position="310"/>
        <end position="343"/>
    </location>
</feature>
<name>C3YEM8_BRAFL</name>
<reference evidence="5" key="2">
    <citation type="journal article" date="2020" name="Nat. Ecol. Evol.">
        <title>Deeply conserved synteny resolves early events in vertebrate evolution.</title>
        <authorList>
            <person name="Simakov O."/>
            <person name="Marletaz F."/>
            <person name="Yue J.X."/>
            <person name="O'Connell B."/>
            <person name="Jenkins J."/>
            <person name="Brandt A."/>
            <person name="Calef R."/>
            <person name="Tung C.H."/>
            <person name="Huang T.K."/>
            <person name="Schmutz J."/>
            <person name="Satoh N."/>
            <person name="Yu J.K."/>
            <person name="Putnam N.H."/>
            <person name="Green R.E."/>
            <person name="Rokhsar D.S."/>
        </authorList>
    </citation>
    <scope>NUCLEOTIDE SEQUENCE [LARGE SCALE GENOMIC DNA]</scope>
    <source>
        <strain evidence="5">S238N-H82</strain>
    </source>
</reference>
<dbReference type="eggNOG" id="KOG2177">
    <property type="taxonomic scope" value="Eukaryota"/>
</dbReference>
<evidence type="ECO:0000313" key="5">
    <source>
        <dbReference type="Proteomes" id="UP000001554"/>
    </source>
</evidence>
<dbReference type="GeneID" id="118405540"/>
<evidence type="ECO:0000256" key="3">
    <source>
        <dbReference type="SAM" id="MobiDB-lite"/>
    </source>
</evidence>
<dbReference type="AlphaFoldDB" id="C3YEM8"/>
<proteinExistence type="predicted"/>
<dbReference type="RefSeq" id="XP_035660938.1">
    <property type="nucleotide sequence ID" value="XM_035805045.1"/>
</dbReference>
<dbReference type="SUPFAM" id="SSF101898">
    <property type="entry name" value="NHL repeat"/>
    <property type="match status" value="1"/>
</dbReference>
<organism>
    <name type="scientific">Branchiostoma floridae</name>
    <name type="common">Florida lancelet</name>
    <name type="synonym">Amphioxus</name>
    <dbReference type="NCBI Taxonomy" id="7739"/>
    <lineage>
        <taxon>Eukaryota</taxon>
        <taxon>Metazoa</taxon>
        <taxon>Chordata</taxon>
        <taxon>Cephalochordata</taxon>
        <taxon>Leptocardii</taxon>
        <taxon>Amphioxiformes</taxon>
        <taxon>Branchiostomatidae</taxon>
        <taxon>Branchiostoma</taxon>
    </lineage>
</organism>
<dbReference type="PROSITE" id="PS51125">
    <property type="entry name" value="NHL"/>
    <property type="match status" value="2"/>
</dbReference>
<evidence type="ECO:0000313" key="4">
    <source>
        <dbReference type="EMBL" id="EEN61122.1"/>
    </source>
</evidence>
<keyword evidence="1" id="KW-0677">Repeat</keyword>
<dbReference type="InterPro" id="IPR001258">
    <property type="entry name" value="NHL_repeat"/>
</dbReference>
<reference evidence="6" key="3">
    <citation type="submission" date="2025-04" db="UniProtKB">
        <authorList>
            <consortium name="RefSeq"/>
        </authorList>
    </citation>
    <scope>IDENTIFICATION</scope>
    <source>
        <strain evidence="6">S238N-H82</strain>
        <tissue evidence="6">Testes</tissue>
    </source>
</reference>
<dbReference type="OrthoDB" id="10020332at2759"/>
<keyword evidence="5" id="KW-1185">Reference proteome</keyword>
<evidence type="ECO:0000313" key="6">
    <source>
        <dbReference type="RefSeq" id="XP_035660938.1"/>
    </source>
</evidence>
<dbReference type="InterPro" id="IPR011042">
    <property type="entry name" value="6-blade_b-propeller_TolB-like"/>
</dbReference>
<dbReference type="PANTHER" id="PTHR24104:SF50">
    <property type="entry name" value="SMP-30_GLUCONOLACTONASE_LRE-LIKE REGION DOMAIN-CONTAINING PROTEIN"/>
    <property type="match status" value="1"/>
</dbReference>
<dbReference type="PANTHER" id="PTHR24104">
    <property type="entry name" value="E3 UBIQUITIN-PROTEIN LIGASE NHLRC1-RELATED"/>
    <property type="match status" value="1"/>
</dbReference>
<dbReference type="GO" id="GO:0061630">
    <property type="term" value="F:ubiquitin protein ligase activity"/>
    <property type="evidence" value="ECO:0000318"/>
    <property type="project" value="GO_Central"/>
</dbReference>
<dbReference type="KEGG" id="bfo:118405540"/>
<dbReference type="Pfam" id="PF01436">
    <property type="entry name" value="NHL"/>
    <property type="match status" value="2"/>
</dbReference>
<dbReference type="OMA" id="TEIVIFK"/>
<accession>C3YEM8</accession>
<dbReference type="Gene3D" id="2.120.10.30">
    <property type="entry name" value="TolB, C-terminal domain"/>
    <property type="match status" value="1"/>
</dbReference>
<dbReference type="GO" id="GO:0043161">
    <property type="term" value="P:proteasome-mediated ubiquitin-dependent protein catabolic process"/>
    <property type="evidence" value="ECO:0000318"/>
    <property type="project" value="GO_Central"/>
</dbReference>
<evidence type="ECO:0000256" key="2">
    <source>
        <dbReference type="PROSITE-ProRule" id="PRU00504"/>
    </source>
</evidence>
<dbReference type="GO" id="GO:0000209">
    <property type="term" value="P:protein polyubiquitination"/>
    <property type="evidence" value="ECO:0000318"/>
    <property type="project" value="GO_Central"/>
</dbReference>
<feature type="region of interest" description="Disordered" evidence="3">
    <location>
        <begin position="90"/>
        <end position="120"/>
    </location>
</feature>
<dbReference type="EMBL" id="GG666507">
    <property type="protein sequence ID" value="EEN61122.1"/>
    <property type="molecule type" value="Genomic_DNA"/>
</dbReference>
<feature type="repeat" description="NHL" evidence="2">
    <location>
        <begin position="128"/>
        <end position="168"/>
    </location>
</feature>
<dbReference type="STRING" id="7739.C3YEM8"/>
<dbReference type="Proteomes" id="UP000001554">
    <property type="component" value="Chromosome 18"/>
</dbReference>
<evidence type="ECO:0000256" key="1">
    <source>
        <dbReference type="ARBA" id="ARBA00022737"/>
    </source>
</evidence>